<proteinExistence type="predicted"/>
<dbReference type="InterPro" id="IPR008969">
    <property type="entry name" value="CarboxyPept-like_regulatory"/>
</dbReference>
<dbReference type="RefSeq" id="WP_120241881.1">
    <property type="nucleotide sequence ID" value="NZ_RAPQ01000015.1"/>
</dbReference>
<dbReference type="Gene3D" id="2.60.40.1120">
    <property type="entry name" value="Carboxypeptidase-like, regulatory domain"/>
    <property type="match status" value="1"/>
</dbReference>
<keyword evidence="1" id="KW-0378">Hydrolase</keyword>
<keyword evidence="1" id="KW-0645">Protease</keyword>
<comment type="caution">
    <text evidence="1">The sequence shown here is derived from an EMBL/GenBank/DDBJ whole genome shotgun (WGS) entry which is preliminary data.</text>
</comment>
<keyword evidence="1" id="KW-0121">Carboxypeptidase</keyword>
<dbReference type="GO" id="GO:0004180">
    <property type="term" value="F:carboxypeptidase activity"/>
    <property type="evidence" value="ECO:0007669"/>
    <property type="project" value="UniProtKB-KW"/>
</dbReference>
<dbReference type="OrthoDB" id="1325392at2"/>
<dbReference type="Proteomes" id="UP000284531">
    <property type="component" value="Unassembled WGS sequence"/>
</dbReference>
<evidence type="ECO:0000313" key="2">
    <source>
        <dbReference type="Proteomes" id="UP000284531"/>
    </source>
</evidence>
<dbReference type="EMBL" id="RAPQ01000015">
    <property type="protein sequence ID" value="RKD94050.1"/>
    <property type="molecule type" value="Genomic_DNA"/>
</dbReference>
<accession>A0A419WEY1</accession>
<dbReference type="SUPFAM" id="SSF49464">
    <property type="entry name" value="Carboxypeptidase regulatory domain-like"/>
    <property type="match status" value="1"/>
</dbReference>
<sequence>MDNESNLKLDSFVQTNTALTENASIYETNVNTKAQADQFASDLEQLLNLKEEADQPVKWLIGEKNAVKKSLIDKLYLVCNGLVCYANSVSNSEILGKASVTKYVLTSFSELKLIDFYKQIIGIARQHVADLPAFGVSEESIAAVETDGKAFEQKRADLILLKEDKATARDEFNRLLKKINKLLNYKLDYSIENLRATHPDFVNYYFAARQKAKGVQRHYDVLGYLKDKASGEPISLGKVSVEGMDLSTHITANGTFRFRHFPEGEHRLIIENINYKTLYIPIRRYASERSKLHLKMEAIPIEVV</sequence>
<dbReference type="AlphaFoldDB" id="A0A419WEY1"/>
<reference evidence="1 2" key="1">
    <citation type="submission" date="2018-09" db="EMBL/GenBank/DDBJ databases">
        <title>Genomic Encyclopedia of Archaeal and Bacterial Type Strains, Phase II (KMG-II): from individual species to whole genera.</title>
        <authorList>
            <person name="Goeker M."/>
        </authorList>
    </citation>
    <scope>NUCLEOTIDE SEQUENCE [LARGE SCALE GENOMIC DNA]</scope>
    <source>
        <strain evidence="1 2">DSM 21950</strain>
    </source>
</reference>
<gene>
    <name evidence="1" type="ORF">BXY64_4212</name>
</gene>
<keyword evidence="2" id="KW-1185">Reference proteome</keyword>
<organism evidence="1 2">
    <name type="scientific">Marinifilum flexuosum</name>
    <dbReference type="NCBI Taxonomy" id="1117708"/>
    <lineage>
        <taxon>Bacteria</taxon>
        <taxon>Pseudomonadati</taxon>
        <taxon>Bacteroidota</taxon>
        <taxon>Bacteroidia</taxon>
        <taxon>Marinilabiliales</taxon>
        <taxon>Marinifilaceae</taxon>
    </lineage>
</organism>
<protein>
    <submittedName>
        <fullName evidence="1">Carboxypeptidase-like protein</fullName>
    </submittedName>
</protein>
<name>A0A419WEY1_9BACT</name>
<evidence type="ECO:0000313" key="1">
    <source>
        <dbReference type="EMBL" id="RKD94050.1"/>
    </source>
</evidence>